<dbReference type="Pfam" id="PF01344">
    <property type="entry name" value="Kelch_1"/>
    <property type="match status" value="2"/>
</dbReference>
<dbReference type="Gene3D" id="3.30.710.10">
    <property type="entry name" value="Potassium Channel Kv1.1, Chain A"/>
    <property type="match status" value="1"/>
</dbReference>
<dbReference type="GO" id="GO:0005794">
    <property type="term" value="C:Golgi apparatus"/>
    <property type="evidence" value="ECO:0007669"/>
    <property type="project" value="TreeGrafter"/>
</dbReference>
<dbReference type="InterPro" id="IPR051568">
    <property type="entry name" value="LZTR1/Attractin"/>
</dbReference>
<organism evidence="4 5">
    <name type="scientific">Plasmodium gonderi</name>
    <dbReference type="NCBI Taxonomy" id="77519"/>
    <lineage>
        <taxon>Eukaryota</taxon>
        <taxon>Sar</taxon>
        <taxon>Alveolata</taxon>
        <taxon>Apicomplexa</taxon>
        <taxon>Aconoidasida</taxon>
        <taxon>Haemosporida</taxon>
        <taxon>Plasmodiidae</taxon>
        <taxon>Plasmodium</taxon>
        <taxon>Plasmodium (Plasmodium)</taxon>
    </lineage>
</organism>
<dbReference type="Gene3D" id="2.120.10.80">
    <property type="entry name" value="Kelch-type beta propeller"/>
    <property type="match status" value="3"/>
</dbReference>
<proteinExistence type="predicted"/>
<dbReference type="OMA" id="AMNDFHE"/>
<comment type="caution">
    <text evidence="4">The sequence shown here is derived from an EMBL/GenBank/DDBJ whole genome shotgun (WGS) entry which is preliminary data.</text>
</comment>
<dbReference type="EMBL" id="BDQF01000013">
    <property type="protein sequence ID" value="GAW82484.1"/>
    <property type="molecule type" value="Genomic_DNA"/>
</dbReference>
<evidence type="ECO:0000256" key="2">
    <source>
        <dbReference type="ARBA" id="ARBA00022737"/>
    </source>
</evidence>
<dbReference type="InterPro" id="IPR006652">
    <property type="entry name" value="Kelch_1"/>
</dbReference>
<dbReference type="PANTHER" id="PTHR46376">
    <property type="entry name" value="LEUCINE-ZIPPER-LIKE TRANSCRIPTIONAL REGULATOR 1"/>
    <property type="match status" value="1"/>
</dbReference>
<dbReference type="Pfam" id="PF00651">
    <property type="entry name" value="BTB"/>
    <property type="match status" value="1"/>
</dbReference>
<dbReference type="SMART" id="SM00225">
    <property type="entry name" value="BTB"/>
    <property type="match status" value="1"/>
</dbReference>
<dbReference type="InterPro" id="IPR000210">
    <property type="entry name" value="BTB/POZ_dom"/>
</dbReference>
<dbReference type="PANTHER" id="PTHR46376:SF1">
    <property type="entry name" value="LEUCINE-ZIPPER-LIKE TRANSCRIPTIONAL REGULATOR 1"/>
    <property type="match status" value="1"/>
</dbReference>
<dbReference type="InterPro" id="IPR056737">
    <property type="entry name" value="Beta-prop_ATRN-MKLN-like"/>
</dbReference>
<dbReference type="InterPro" id="IPR015915">
    <property type="entry name" value="Kelch-typ_b-propeller"/>
</dbReference>
<gene>
    <name evidence="4" type="ORF">PGO_124820</name>
</gene>
<dbReference type="Pfam" id="PF24981">
    <property type="entry name" value="Beta-prop_ATRN-LZTR1"/>
    <property type="match status" value="1"/>
</dbReference>
<dbReference type="Gene3D" id="6.10.250.3030">
    <property type="match status" value="1"/>
</dbReference>
<dbReference type="InterPro" id="IPR011333">
    <property type="entry name" value="SKP1/BTB/POZ_sf"/>
</dbReference>
<dbReference type="Proteomes" id="UP000195521">
    <property type="component" value="Unassembled WGS sequence"/>
</dbReference>
<keyword evidence="5" id="KW-1185">Reference proteome</keyword>
<keyword evidence="1" id="KW-0880">Kelch repeat</keyword>
<dbReference type="SUPFAM" id="SSF54695">
    <property type="entry name" value="POZ domain"/>
    <property type="match status" value="1"/>
</dbReference>
<dbReference type="SMART" id="SM00612">
    <property type="entry name" value="Kelch"/>
    <property type="match status" value="3"/>
</dbReference>
<evidence type="ECO:0000256" key="1">
    <source>
        <dbReference type="ARBA" id="ARBA00022441"/>
    </source>
</evidence>
<dbReference type="OrthoDB" id="10251809at2759"/>
<keyword evidence="2" id="KW-0677">Repeat</keyword>
<dbReference type="SUPFAM" id="SSF117281">
    <property type="entry name" value="Kelch motif"/>
    <property type="match status" value="2"/>
</dbReference>
<evidence type="ECO:0000313" key="5">
    <source>
        <dbReference type="Proteomes" id="UP000195521"/>
    </source>
</evidence>
<feature type="domain" description="BTB" evidence="3">
    <location>
        <begin position="447"/>
        <end position="613"/>
    </location>
</feature>
<accession>A0A1Y1JR22</accession>
<dbReference type="RefSeq" id="XP_028545073.1">
    <property type="nucleotide sequence ID" value="XM_028689272.1"/>
</dbReference>
<reference evidence="5" key="1">
    <citation type="submission" date="2017-04" db="EMBL/GenBank/DDBJ databases">
        <title>Plasmodium gonderi genome.</title>
        <authorList>
            <person name="Arisue N."/>
            <person name="Honma H."/>
            <person name="Kawai S."/>
            <person name="Tougan T."/>
            <person name="Tanabe K."/>
            <person name="Horii T."/>
        </authorList>
    </citation>
    <scope>NUCLEOTIDE SEQUENCE [LARGE SCALE GENOMIC DNA]</scope>
    <source>
        <strain evidence="5">ATCC 30045</strain>
    </source>
</reference>
<name>A0A1Y1JR22_PLAGO</name>
<dbReference type="AlphaFoldDB" id="A0A1Y1JR22"/>
<dbReference type="GeneID" id="39749221"/>
<sequence>MSYASNQSNLKDQDAFHSAYSKESKECTNIYFRKNESRKILTWNKLNGSPNCAKTNYKKMNENDSDHVNGSVHRTGYWNDEKVVCFPRRTGAASVLYKNHIYIFGGYRSEKRLNDFYKYNITENQWTQLDNKNCPSKRENNPAFLFKDKMYILGGYQGNEIWLNDFYSFDFNTEKWELVHVKKESIIYSPPSLFGFAISVDQFKGVVYLFGGYDGKTVHNKMYAFDLDAEKWIHIQQSGDVPSPRSCAIGHISDGYFYLFGGYNGEYGLNIFYQYHLDTGIWTRMKYNMNDNIKHFRNTKEKEKRDNDQLKEKSCDDEISKDEKKLTESFYHHKAIPMARYFMGSFLHNKSIYILGGYNGLKSERLNDLYKFDIHKRIWFNISTCNNFTKRSSMNTHFYKNAIYCIAGFDGKNSLNDVYALKLDEVYIEPPSLIQYYKIMVNNYRYADVIFVLQNKYIYGCSCILLARCPSFKSLFDLWVPGSGPIGEKGETRKTARECALRESFTEELFQNGNSQNGLTQNGLTQNGLTQNGLTQIEFPPSDEVTNEFSNFMVIPIYDTHYDIFLIVINYLYTDELSMNYSLDTYMHIVLYAYKYGIFRLMQLCERSIGYYVNETNVMDILILSYRISCKQLCISCIDFIINNKLLDEAKINRLTLEPYLLGEIYKKWIFN</sequence>
<evidence type="ECO:0000313" key="4">
    <source>
        <dbReference type="EMBL" id="GAW82484.1"/>
    </source>
</evidence>
<protein>
    <submittedName>
        <fullName evidence="4">Kelch domain-containing protein</fullName>
    </submittedName>
</protein>
<evidence type="ECO:0000259" key="3">
    <source>
        <dbReference type="SMART" id="SM00225"/>
    </source>
</evidence>